<name>A0A4Z2EVK9_9TELE</name>
<keyword evidence="2" id="KW-1185">Reference proteome</keyword>
<accession>A0A4Z2EVK9</accession>
<gene>
    <name evidence="1" type="ORF">EYF80_056966</name>
</gene>
<comment type="caution">
    <text evidence="1">The sequence shown here is derived from an EMBL/GenBank/DDBJ whole genome shotgun (WGS) entry which is preliminary data.</text>
</comment>
<protein>
    <submittedName>
        <fullName evidence="1">Uncharacterized protein</fullName>
    </submittedName>
</protein>
<evidence type="ECO:0000313" key="1">
    <source>
        <dbReference type="EMBL" id="TNN32878.1"/>
    </source>
</evidence>
<dbReference type="AlphaFoldDB" id="A0A4Z2EVK9"/>
<reference evidence="1 2" key="1">
    <citation type="submission" date="2019-03" db="EMBL/GenBank/DDBJ databases">
        <title>First draft genome of Liparis tanakae, snailfish: a comprehensive survey of snailfish specific genes.</title>
        <authorList>
            <person name="Kim W."/>
            <person name="Song I."/>
            <person name="Jeong J.-H."/>
            <person name="Kim D."/>
            <person name="Kim S."/>
            <person name="Ryu S."/>
            <person name="Song J.Y."/>
            <person name="Lee S.K."/>
        </authorList>
    </citation>
    <scope>NUCLEOTIDE SEQUENCE [LARGE SCALE GENOMIC DNA]</scope>
    <source>
        <tissue evidence="1">Muscle</tissue>
    </source>
</reference>
<dbReference type="EMBL" id="SRLO01002459">
    <property type="protein sequence ID" value="TNN32878.1"/>
    <property type="molecule type" value="Genomic_DNA"/>
</dbReference>
<sequence length="216" mass="23316">MMSHQPVPAVKNIVIFFVSPCESQLVPLLPEFSFPSSFDPEPGELPQHSWDAPRLLQTVLLSPGSPRLLQTVLLSPRLLQTVLLSPGSPPSPPSRSGPLWEETYGVWSLPLVPQVVPEDETHLSDCTATGSPPDMERHGALRGALGRSTMSSRPLYGELSAALGRSTGSSRPLYGELSAALRGALGRSTMSSRPLYGELSLWRPCGVVVSVWWAVL</sequence>
<evidence type="ECO:0000313" key="2">
    <source>
        <dbReference type="Proteomes" id="UP000314294"/>
    </source>
</evidence>
<proteinExistence type="predicted"/>
<dbReference type="Proteomes" id="UP000314294">
    <property type="component" value="Unassembled WGS sequence"/>
</dbReference>
<organism evidence="1 2">
    <name type="scientific">Liparis tanakae</name>
    <name type="common">Tanaka's snailfish</name>
    <dbReference type="NCBI Taxonomy" id="230148"/>
    <lineage>
        <taxon>Eukaryota</taxon>
        <taxon>Metazoa</taxon>
        <taxon>Chordata</taxon>
        <taxon>Craniata</taxon>
        <taxon>Vertebrata</taxon>
        <taxon>Euteleostomi</taxon>
        <taxon>Actinopterygii</taxon>
        <taxon>Neopterygii</taxon>
        <taxon>Teleostei</taxon>
        <taxon>Neoteleostei</taxon>
        <taxon>Acanthomorphata</taxon>
        <taxon>Eupercaria</taxon>
        <taxon>Perciformes</taxon>
        <taxon>Cottioidei</taxon>
        <taxon>Cottales</taxon>
        <taxon>Liparidae</taxon>
        <taxon>Liparis</taxon>
    </lineage>
</organism>